<dbReference type="Gene3D" id="3.90.1170.40">
    <property type="entry name" value="Molybdopterin biosynthesis MoaE subunit"/>
    <property type="match status" value="1"/>
</dbReference>
<protein>
    <submittedName>
        <fullName evidence="1">Molybdenum cofactor biosynthesis protein MoaE</fullName>
    </submittedName>
</protein>
<sequence length="157" mass="16950">MGTDNPQDPAYVAEQTGVIVRADVIGEPLEDLAREARDATMTRAMGALVVFDGVVRDHDQGRGVQGLTYSAHPQVVDVMHDVAGRVSARHPDVRLWAVHRIGPLEIGESALTVVAAAAHRGPAFRACEDMADTIKAEVPIWKEQVLDDGTVDWVGLH</sequence>
<reference evidence="1 2" key="1">
    <citation type="submission" date="2019-12" db="EMBL/GenBank/DDBJ databases">
        <authorList>
            <person name="Li J."/>
            <person name="Shi Y."/>
            <person name="Xu G."/>
            <person name="Xiao D."/>
            <person name="Ran X."/>
        </authorList>
    </citation>
    <scope>NUCLEOTIDE SEQUENCE [LARGE SCALE GENOMIC DNA]</scope>
    <source>
        <strain evidence="1 2">JCM 15915</strain>
    </source>
</reference>
<proteinExistence type="predicted"/>
<dbReference type="OrthoDB" id="9794429at2"/>
<name>A0A7K1LF02_9MICC</name>
<dbReference type="RefSeq" id="WP_129313876.1">
    <property type="nucleotide sequence ID" value="NZ_NOIQ01000001.1"/>
</dbReference>
<dbReference type="CDD" id="cd00756">
    <property type="entry name" value="MoaE"/>
    <property type="match status" value="1"/>
</dbReference>
<organism evidence="1 2">
    <name type="scientific">Rothia koreensis</name>
    <dbReference type="NCBI Taxonomy" id="592378"/>
    <lineage>
        <taxon>Bacteria</taxon>
        <taxon>Bacillati</taxon>
        <taxon>Actinomycetota</taxon>
        <taxon>Actinomycetes</taxon>
        <taxon>Micrococcales</taxon>
        <taxon>Micrococcaceae</taxon>
        <taxon>Rothia</taxon>
    </lineage>
</organism>
<keyword evidence="2" id="KW-1185">Reference proteome</keyword>
<dbReference type="Pfam" id="PF02391">
    <property type="entry name" value="MoaE"/>
    <property type="match status" value="1"/>
</dbReference>
<dbReference type="AlphaFoldDB" id="A0A7K1LF02"/>
<accession>A0A7K1LF02</accession>
<dbReference type="InterPro" id="IPR036563">
    <property type="entry name" value="MoaE_sf"/>
</dbReference>
<evidence type="ECO:0000313" key="1">
    <source>
        <dbReference type="EMBL" id="MUN53759.1"/>
    </source>
</evidence>
<dbReference type="EMBL" id="WOGT01000001">
    <property type="protein sequence ID" value="MUN53759.1"/>
    <property type="molecule type" value="Genomic_DNA"/>
</dbReference>
<evidence type="ECO:0000313" key="2">
    <source>
        <dbReference type="Proteomes" id="UP000462152"/>
    </source>
</evidence>
<comment type="caution">
    <text evidence="1">The sequence shown here is derived from an EMBL/GenBank/DDBJ whole genome shotgun (WGS) entry which is preliminary data.</text>
</comment>
<dbReference type="GO" id="GO:0006777">
    <property type="term" value="P:Mo-molybdopterin cofactor biosynthetic process"/>
    <property type="evidence" value="ECO:0007669"/>
    <property type="project" value="InterPro"/>
</dbReference>
<dbReference type="PANTHER" id="PTHR23404">
    <property type="entry name" value="MOLYBDOPTERIN SYNTHASE RELATED"/>
    <property type="match status" value="1"/>
</dbReference>
<dbReference type="SUPFAM" id="SSF54690">
    <property type="entry name" value="Molybdopterin synthase subunit MoaE"/>
    <property type="match status" value="1"/>
</dbReference>
<gene>
    <name evidence="1" type="ORF">GMA10_00705</name>
</gene>
<dbReference type="InterPro" id="IPR003448">
    <property type="entry name" value="Mopterin_biosynth_MoaE"/>
</dbReference>
<dbReference type="Proteomes" id="UP000462152">
    <property type="component" value="Unassembled WGS sequence"/>
</dbReference>